<protein>
    <recommendedName>
        <fullName evidence="1">FlgD/Vpr Ig-like domain-containing protein</fullName>
    </recommendedName>
</protein>
<sequence length="363" mass="40690">MKTFLCVLVGVMLFGSVGYGAHDLTCYEMIEPAGDYVEADSAITPKLGIANLGNQGELNFPVELIVTTDHYPAETVFVDTTIVDYIGPYPDSMEVELPEWTPEGKCDEMYSFVVDYELVGIVGLDTDEDLTNDTIRHNVTCLFSHDVGVINMEWPEPPDRYGEGSKITVTATVENFGFHAEHDVHVRLEIRDADSNDVELWHALKNIKFLDWRGNESGNPHTIDVCFPTYDVLTEHRFSISCCTELERDACPENDCKVRYPPAIVEGAEAFPECFALEISGWTISDGCHVKFAVPHSSLVRVEIFDVNGRWVCSLENDIFEPGYYARTWNGCDAAGRKMAAGIYLIRMEADEFKAVRKVVIIN</sequence>
<organism evidence="2 3">
    <name type="scientific">candidate division TA06 bacterium B3_TA06</name>
    <dbReference type="NCBI Taxonomy" id="2012487"/>
    <lineage>
        <taxon>Bacteria</taxon>
        <taxon>Bacteria division TA06</taxon>
    </lineage>
</organism>
<gene>
    <name evidence="2" type="ORF">CEE36_09765</name>
</gene>
<dbReference type="AlphaFoldDB" id="A0A532UZ79"/>
<dbReference type="EMBL" id="NJBO01000019">
    <property type="protein sequence ID" value="TKJ40212.1"/>
    <property type="molecule type" value="Genomic_DNA"/>
</dbReference>
<proteinExistence type="predicted"/>
<evidence type="ECO:0000313" key="3">
    <source>
        <dbReference type="Proteomes" id="UP000317778"/>
    </source>
</evidence>
<dbReference type="Pfam" id="PF13860">
    <property type="entry name" value="FlgD_ig"/>
    <property type="match status" value="1"/>
</dbReference>
<evidence type="ECO:0000259" key="1">
    <source>
        <dbReference type="Pfam" id="PF13860"/>
    </source>
</evidence>
<dbReference type="Gene3D" id="2.60.40.4070">
    <property type="match status" value="1"/>
</dbReference>
<comment type="caution">
    <text evidence="2">The sequence shown here is derived from an EMBL/GenBank/DDBJ whole genome shotgun (WGS) entry which is preliminary data.</text>
</comment>
<evidence type="ECO:0000313" key="2">
    <source>
        <dbReference type="EMBL" id="TKJ40212.1"/>
    </source>
</evidence>
<reference evidence="2 3" key="1">
    <citation type="submission" date="2017-06" db="EMBL/GenBank/DDBJ databases">
        <title>Novel microbial phyla capable of carbon fixation and sulfur reduction in deep-sea sediments.</title>
        <authorList>
            <person name="Huang J."/>
            <person name="Baker B."/>
            <person name="Wang Y."/>
        </authorList>
    </citation>
    <scope>NUCLEOTIDE SEQUENCE [LARGE SCALE GENOMIC DNA]</scope>
    <source>
        <strain evidence="2">B3_TA06</strain>
    </source>
</reference>
<feature type="domain" description="FlgD/Vpr Ig-like" evidence="1">
    <location>
        <begin position="298"/>
        <end position="351"/>
    </location>
</feature>
<name>A0A532UZ79_UNCT6</name>
<dbReference type="Proteomes" id="UP000317778">
    <property type="component" value="Unassembled WGS sequence"/>
</dbReference>
<dbReference type="InterPro" id="IPR025965">
    <property type="entry name" value="FlgD/Vpr_Ig-like"/>
</dbReference>
<accession>A0A532UZ79</accession>